<reference evidence="2" key="3">
    <citation type="submission" date="2015-04" db="UniProtKB">
        <authorList>
            <consortium name="EnsemblPlants"/>
        </authorList>
    </citation>
    <scope>IDENTIFICATION</scope>
    <source>
        <strain evidence="2">cv. Jemalong A17</strain>
    </source>
</reference>
<reference evidence="1 3" key="2">
    <citation type="journal article" date="2014" name="BMC Genomics">
        <title>An improved genome release (version Mt4.0) for the model legume Medicago truncatula.</title>
        <authorList>
            <person name="Tang H."/>
            <person name="Krishnakumar V."/>
            <person name="Bidwell S."/>
            <person name="Rosen B."/>
            <person name="Chan A."/>
            <person name="Zhou S."/>
            <person name="Gentzbittel L."/>
            <person name="Childs K.L."/>
            <person name="Yandell M."/>
            <person name="Gundlach H."/>
            <person name="Mayer K.F."/>
            <person name="Schwartz D.C."/>
            <person name="Town C.D."/>
        </authorList>
    </citation>
    <scope>GENOME REANNOTATION</scope>
    <source>
        <strain evidence="2 3">cv. Jemalong A17</strain>
    </source>
</reference>
<name>G7LAK5_MEDTR</name>
<dbReference type="HOGENOM" id="CLU_2625766_0_0_1"/>
<protein>
    <submittedName>
        <fullName evidence="1">Transmembrane protein, putative</fullName>
    </submittedName>
</protein>
<evidence type="ECO:0000313" key="3">
    <source>
        <dbReference type="Proteomes" id="UP000002051"/>
    </source>
</evidence>
<dbReference type="Proteomes" id="UP000002051">
    <property type="component" value="Chromosome 8"/>
</dbReference>
<accession>G7LAK5</accession>
<dbReference type="PaxDb" id="3880-AET05413"/>
<dbReference type="AlphaFoldDB" id="G7LAK5"/>
<dbReference type="EnsemblPlants" id="AET05413">
    <property type="protein sequence ID" value="AET05413"/>
    <property type="gene ID" value="MTR_8g105220"/>
</dbReference>
<proteinExistence type="predicted"/>
<keyword evidence="1" id="KW-0472">Membrane</keyword>
<organism evidence="1 3">
    <name type="scientific">Medicago truncatula</name>
    <name type="common">Barrel medic</name>
    <name type="synonym">Medicago tribuloides</name>
    <dbReference type="NCBI Taxonomy" id="3880"/>
    <lineage>
        <taxon>Eukaryota</taxon>
        <taxon>Viridiplantae</taxon>
        <taxon>Streptophyta</taxon>
        <taxon>Embryophyta</taxon>
        <taxon>Tracheophyta</taxon>
        <taxon>Spermatophyta</taxon>
        <taxon>Magnoliopsida</taxon>
        <taxon>eudicotyledons</taxon>
        <taxon>Gunneridae</taxon>
        <taxon>Pentapetalae</taxon>
        <taxon>rosids</taxon>
        <taxon>fabids</taxon>
        <taxon>Fabales</taxon>
        <taxon>Fabaceae</taxon>
        <taxon>Papilionoideae</taxon>
        <taxon>50 kb inversion clade</taxon>
        <taxon>NPAAA clade</taxon>
        <taxon>Hologalegina</taxon>
        <taxon>IRL clade</taxon>
        <taxon>Trifolieae</taxon>
        <taxon>Medicago</taxon>
    </lineage>
</organism>
<sequence length="78" mass="9022">MCGMNEDKEHMFVRCDFYGRLWLLITNWLGLATVCQDLNGAKQKLLFFPPQSKMVPSVIQCFGVLSLCRHYKSSLSLY</sequence>
<evidence type="ECO:0000313" key="2">
    <source>
        <dbReference type="EnsemblPlants" id="AET05413"/>
    </source>
</evidence>
<gene>
    <name evidence="1" type="ordered locus">MTR_8g105220</name>
</gene>
<evidence type="ECO:0000313" key="1">
    <source>
        <dbReference type="EMBL" id="AET05413.1"/>
    </source>
</evidence>
<keyword evidence="1" id="KW-0812">Transmembrane</keyword>
<reference evidence="1 3" key="1">
    <citation type="journal article" date="2011" name="Nature">
        <title>The Medicago genome provides insight into the evolution of rhizobial symbioses.</title>
        <authorList>
            <person name="Young N.D."/>
            <person name="Debelle F."/>
            <person name="Oldroyd G.E."/>
            <person name="Geurts R."/>
            <person name="Cannon S.B."/>
            <person name="Udvardi M.K."/>
            <person name="Benedito V.A."/>
            <person name="Mayer K.F."/>
            <person name="Gouzy J."/>
            <person name="Schoof H."/>
            <person name="Van de Peer Y."/>
            <person name="Proost S."/>
            <person name="Cook D.R."/>
            <person name="Meyers B.C."/>
            <person name="Spannagl M."/>
            <person name="Cheung F."/>
            <person name="De Mita S."/>
            <person name="Krishnakumar V."/>
            <person name="Gundlach H."/>
            <person name="Zhou S."/>
            <person name="Mudge J."/>
            <person name="Bharti A.K."/>
            <person name="Murray J.D."/>
            <person name="Naoumkina M.A."/>
            <person name="Rosen B."/>
            <person name="Silverstein K.A."/>
            <person name="Tang H."/>
            <person name="Rombauts S."/>
            <person name="Zhao P.X."/>
            <person name="Zhou P."/>
            <person name="Barbe V."/>
            <person name="Bardou P."/>
            <person name="Bechner M."/>
            <person name="Bellec A."/>
            <person name="Berger A."/>
            <person name="Berges H."/>
            <person name="Bidwell S."/>
            <person name="Bisseling T."/>
            <person name="Choisne N."/>
            <person name="Couloux A."/>
            <person name="Denny R."/>
            <person name="Deshpande S."/>
            <person name="Dai X."/>
            <person name="Doyle J.J."/>
            <person name="Dudez A.M."/>
            <person name="Farmer A.D."/>
            <person name="Fouteau S."/>
            <person name="Franken C."/>
            <person name="Gibelin C."/>
            <person name="Gish J."/>
            <person name="Goldstein S."/>
            <person name="Gonzalez A.J."/>
            <person name="Green P.J."/>
            <person name="Hallab A."/>
            <person name="Hartog M."/>
            <person name="Hua A."/>
            <person name="Humphray S.J."/>
            <person name="Jeong D.H."/>
            <person name="Jing Y."/>
            <person name="Jocker A."/>
            <person name="Kenton S.M."/>
            <person name="Kim D.J."/>
            <person name="Klee K."/>
            <person name="Lai H."/>
            <person name="Lang C."/>
            <person name="Lin S."/>
            <person name="Macmil S.L."/>
            <person name="Magdelenat G."/>
            <person name="Matthews L."/>
            <person name="McCorrison J."/>
            <person name="Monaghan E.L."/>
            <person name="Mun J.H."/>
            <person name="Najar F.Z."/>
            <person name="Nicholson C."/>
            <person name="Noirot C."/>
            <person name="O'Bleness M."/>
            <person name="Paule C.R."/>
            <person name="Poulain J."/>
            <person name="Prion F."/>
            <person name="Qin B."/>
            <person name="Qu C."/>
            <person name="Retzel E.F."/>
            <person name="Riddle C."/>
            <person name="Sallet E."/>
            <person name="Samain S."/>
            <person name="Samson N."/>
            <person name="Sanders I."/>
            <person name="Saurat O."/>
            <person name="Scarpelli C."/>
            <person name="Schiex T."/>
            <person name="Segurens B."/>
            <person name="Severin A.J."/>
            <person name="Sherrier D.J."/>
            <person name="Shi R."/>
            <person name="Sims S."/>
            <person name="Singer S.R."/>
            <person name="Sinharoy S."/>
            <person name="Sterck L."/>
            <person name="Viollet A."/>
            <person name="Wang B.B."/>
            <person name="Wang K."/>
            <person name="Wang M."/>
            <person name="Wang X."/>
            <person name="Warfsmann J."/>
            <person name="Weissenbach J."/>
            <person name="White D.D."/>
            <person name="White J.D."/>
            <person name="Wiley G.B."/>
            <person name="Wincker P."/>
            <person name="Xing Y."/>
            <person name="Yang L."/>
            <person name="Yao Z."/>
            <person name="Ying F."/>
            <person name="Zhai J."/>
            <person name="Zhou L."/>
            <person name="Zuber A."/>
            <person name="Denarie J."/>
            <person name="Dixon R.A."/>
            <person name="May G.D."/>
            <person name="Schwartz D.C."/>
            <person name="Rogers J."/>
            <person name="Quetier F."/>
            <person name="Town C.D."/>
            <person name="Roe B.A."/>
        </authorList>
    </citation>
    <scope>NUCLEOTIDE SEQUENCE [LARGE SCALE GENOMIC DNA]</scope>
    <source>
        <strain evidence="1">A17</strain>
        <strain evidence="2 3">cv. Jemalong A17</strain>
    </source>
</reference>
<dbReference type="EMBL" id="CM001224">
    <property type="protein sequence ID" value="AET05413.1"/>
    <property type="molecule type" value="Genomic_DNA"/>
</dbReference>
<keyword evidence="3" id="KW-1185">Reference proteome</keyword>